<dbReference type="SUPFAM" id="SSF52540">
    <property type="entry name" value="P-loop containing nucleoside triphosphate hydrolases"/>
    <property type="match status" value="1"/>
</dbReference>
<reference evidence="8 9" key="1">
    <citation type="submission" date="2018-09" db="EMBL/GenBank/DDBJ databases">
        <title>Micromonospora sp. nov. MS1-9, isolated from a root of Musa sp.</title>
        <authorList>
            <person name="Kuncharoen N."/>
            <person name="Kudo T."/>
            <person name="Ohkuma M."/>
            <person name="Yuki M."/>
            <person name="Tanasupawat S."/>
        </authorList>
    </citation>
    <scope>NUCLEOTIDE SEQUENCE [LARGE SCALE GENOMIC DNA]</scope>
    <source>
        <strain evidence="8 9">MS1-9</strain>
    </source>
</reference>
<evidence type="ECO:0000259" key="7">
    <source>
        <dbReference type="PROSITE" id="PS51755"/>
    </source>
</evidence>
<evidence type="ECO:0000256" key="3">
    <source>
        <dbReference type="ARBA" id="ARBA00023125"/>
    </source>
</evidence>
<dbReference type="Proteomes" id="UP000275865">
    <property type="component" value="Unassembled WGS sequence"/>
</dbReference>
<organism evidence="8 9">
    <name type="scientific">Micromonospora musae</name>
    <dbReference type="NCBI Taxonomy" id="1894970"/>
    <lineage>
        <taxon>Bacteria</taxon>
        <taxon>Bacillati</taxon>
        <taxon>Actinomycetota</taxon>
        <taxon>Actinomycetes</taxon>
        <taxon>Micromonosporales</taxon>
        <taxon>Micromonosporaceae</taxon>
        <taxon>Micromonospora</taxon>
    </lineage>
</organism>
<evidence type="ECO:0000256" key="1">
    <source>
        <dbReference type="ARBA" id="ARBA00005820"/>
    </source>
</evidence>
<dbReference type="Pfam" id="PF00486">
    <property type="entry name" value="Trans_reg_C"/>
    <property type="match status" value="1"/>
</dbReference>
<dbReference type="SMART" id="SM00862">
    <property type="entry name" value="Trans_reg_C"/>
    <property type="match status" value="1"/>
</dbReference>
<dbReference type="GO" id="GO:0000160">
    <property type="term" value="P:phosphorelay signal transduction system"/>
    <property type="evidence" value="ECO:0007669"/>
    <property type="project" value="InterPro"/>
</dbReference>
<name>A0A3A9Y9R6_9ACTN</name>
<keyword evidence="4" id="KW-0804">Transcription</keyword>
<evidence type="ECO:0000256" key="5">
    <source>
        <dbReference type="PROSITE-ProRule" id="PRU00339"/>
    </source>
</evidence>
<proteinExistence type="inferred from homology"/>
<dbReference type="EMBL" id="RAZT01000004">
    <property type="protein sequence ID" value="RKN34009.1"/>
    <property type="molecule type" value="Genomic_DNA"/>
</dbReference>
<evidence type="ECO:0000313" key="9">
    <source>
        <dbReference type="Proteomes" id="UP000275865"/>
    </source>
</evidence>
<dbReference type="SUPFAM" id="SSF48452">
    <property type="entry name" value="TPR-like"/>
    <property type="match status" value="2"/>
</dbReference>
<keyword evidence="3 6" id="KW-0238">DNA-binding</keyword>
<dbReference type="SMART" id="SM00028">
    <property type="entry name" value="TPR"/>
    <property type="match status" value="4"/>
</dbReference>
<dbReference type="PRINTS" id="PR00364">
    <property type="entry name" value="DISEASERSIST"/>
</dbReference>
<dbReference type="Gene3D" id="3.40.50.300">
    <property type="entry name" value="P-loop containing nucleotide triphosphate hydrolases"/>
    <property type="match status" value="1"/>
</dbReference>
<feature type="repeat" description="TPR" evidence="5">
    <location>
        <begin position="913"/>
        <end position="946"/>
    </location>
</feature>
<comment type="similarity">
    <text evidence="1">Belongs to the AfsR/DnrI/RedD regulatory family.</text>
</comment>
<dbReference type="PROSITE" id="PS50005">
    <property type="entry name" value="TPR"/>
    <property type="match status" value="1"/>
</dbReference>
<dbReference type="SUPFAM" id="SSF46894">
    <property type="entry name" value="C-terminal effector domain of the bipartite response regulators"/>
    <property type="match status" value="1"/>
</dbReference>
<dbReference type="PANTHER" id="PTHR35807:SF1">
    <property type="entry name" value="TRANSCRIPTIONAL REGULATOR REDD"/>
    <property type="match status" value="1"/>
</dbReference>
<dbReference type="InterPro" id="IPR019734">
    <property type="entry name" value="TPR_rpt"/>
</dbReference>
<dbReference type="AlphaFoldDB" id="A0A3A9Y9R6"/>
<keyword evidence="5" id="KW-0802">TPR repeat</keyword>
<dbReference type="CDD" id="cd15831">
    <property type="entry name" value="BTAD"/>
    <property type="match status" value="1"/>
</dbReference>
<dbReference type="Gene3D" id="1.25.40.10">
    <property type="entry name" value="Tetratricopeptide repeat domain"/>
    <property type="match status" value="2"/>
</dbReference>
<gene>
    <name evidence="8" type="ORF">D7044_09980</name>
</gene>
<feature type="DNA-binding region" description="OmpR/PhoB-type" evidence="6">
    <location>
        <begin position="26"/>
        <end position="132"/>
    </location>
</feature>
<feature type="domain" description="OmpR/PhoB-type" evidence="7">
    <location>
        <begin position="26"/>
        <end position="132"/>
    </location>
</feature>
<evidence type="ECO:0000313" key="8">
    <source>
        <dbReference type="EMBL" id="RKN34009.1"/>
    </source>
</evidence>
<comment type="caution">
    <text evidence="8">The sequence shown here is derived from an EMBL/GenBank/DDBJ whole genome shotgun (WGS) entry which is preliminary data.</text>
</comment>
<accession>A0A3A9Y9R6</accession>
<evidence type="ECO:0000256" key="6">
    <source>
        <dbReference type="PROSITE-ProRule" id="PRU01091"/>
    </source>
</evidence>
<protein>
    <recommendedName>
        <fullName evidence="7">OmpR/PhoB-type domain-containing protein</fullName>
    </recommendedName>
</protein>
<dbReference type="InterPro" id="IPR027417">
    <property type="entry name" value="P-loop_NTPase"/>
</dbReference>
<dbReference type="InterPro" id="IPR051677">
    <property type="entry name" value="AfsR-DnrI-RedD_regulator"/>
</dbReference>
<dbReference type="Pfam" id="PF03704">
    <property type="entry name" value="BTAD"/>
    <property type="match status" value="1"/>
</dbReference>
<keyword evidence="2" id="KW-0805">Transcription regulation</keyword>
<dbReference type="InterPro" id="IPR005158">
    <property type="entry name" value="BTAD"/>
</dbReference>
<dbReference type="PANTHER" id="PTHR35807">
    <property type="entry name" value="TRANSCRIPTIONAL REGULATOR REDD-RELATED"/>
    <property type="match status" value="1"/>
</dbReference>
<dbReference type="Gene3D" id="1.10.10.10">
    <property type="entry name" value="Winged helix-like DNA-binding domain superfamily/Winged helix DNA-binding domain"/>
    <property type="match status" value="1"/>
</dbReference>
<dbReference type="PROSITE" id="PS51755">
    <property type="entry name" value="OMPR_PHOB"/>
    <property type="match status" value="1"/>
</dbReference>
<dbReference type="SMART" id="SM01043">
    <property type="entry name" value="BTAD"/>
    <property type="match status" value="1"/>
</dbReference>
<evidence type="ECO:0000256" key="2">
    <source>
        <dbReference type="ARBA" id="ARBA00023015"/>
    </source>
</evidence>
<sequence length="965" mass="102877">MSTGRPPGTPGPWPQASTLISPVTVSGVRAEADEAIGFSVLGSIRVVRAGAELHLGARQQRLVLALLLARAGSPVSLTELVDLLWDDEAPASAANVVHRHVGALRRLLEPGLPTRSTGRYLPRELSGYRLHADEDSLDLLKFRSLSRLAGRSLRDGDPESALRHSLDGLRLWRGRCAAGLEPASRLHPAFLAVEAERAQAVREAADAAERCGRMSAVLVPLRQAAELHPLDESLQSRLLLALAADGRQAEAVETYRVVRRRLADELGIDPGEELREAYDRLLHQRTPAARTGSPAPLPRPAQLPPDLPFFTGRGDLVAEARALVARPGGPTVLAIDGMPGIGKTTLAVHLAHEFAAAYPDGQLYVDLRGYDGREPAMSPAEALRGFLGSLGVPQDGIPAELHAQAGLYRSSLAGRRLLIVLDNCRDAEQIRHLLPGSPGCLVIVTSRGRLSTLLTTAGAHPLPVGLPSIDEARAALLRPLGDGRVATDPAAVDAIIARCGRLPLALAVVAARAAGLPRTSPAQIAAELAEAPGSLDGFDGDDPQTGLRAVFSWSYQALSAPAARLFRLLPIHPGPDISVAGAAGLAGVALRTGRTLVGELSRAHLISEDRPGRYRTHDLLLAYAAELGEEHDSPAERAAAELRCLRFYRATSFQAHLRLLTSEYHPMIEPVPGEAPLRFADQGEAMRWFAAERPVLTALVGRAARQGRHTEAWQLALGMQQFFDRSGRWVEWTTTGEVALDAARAGGDLVGQARMHRSLAGAAYFRHEHEAALGHLDRAVELLTRLGLLGELIRANINRAMILGAQGRHEDVVRAVSAALGPARTVGDDKLLADALAVLGVSNAELGRAEEAVRCAEQAMALSRGAQYRLGIAEAWEVFGRAHSARRELGMAVDCWREAAAAYQEASAPAPAAEVLALLGDALATAGEQDAALRAWREALALIPYAQTRTGRRLADLLATVTSGP</sequence>
<dbReference type="InterPro" id="IPR011990">
    <property type="entry name" value="TPR-like_helical_dom_sf"/>
</dbReference>
<evidence type="ECO:0000256" key="4">
    <source>
        <dbReference type="ARBA" id="ARBA00023163"/>
    </source>
</evidence>
<dbReference type="InterPro" id="IPR036388">
    <property type="entry name" value="WH-like_DNA-bd_sf"/>
</dbReference>
<dbReference type="InterPro" id="IPR001867">
    <property type="entry name" value="OmpR/PhoB-type_DNA-bd"/>
</dbReference>
<dbReference type="GO" id="GO:0006355">
    <property type="term" value="P:regulation of DNA-templated transcription"/>
    <property type="evidence" value="ECO:0007669"/>
    <property type="project" value="InterPro"/>
</dbReference>
<dbReference type="InterPro" id="IPR016032">
    <property type="entry name" value="Sig_transdc_resp-reg_C-effctor"/>
</dbReference>
<dbReference type="GO" id="GO:0003677">
    <property type="term" value="F:DNA binding"/>
    <property type="evidence" value="ECO:0007669"/>
    <property type="project" value="UniProtKB-UniRule"/>
</dbReference>